<dbReference type="EMBL" id="CAIY01000027">
    <property type="protein sequence ID" value="CCH66765.1"/>
    <property type="molecule type" value="Genomic_DNA"/>
</dbReference>
<dbReference type="Gene3D" id="3.30.930.10">
    <property type="entry name" value="Bira Bifunctional Protein, Domain 2"/>
    <property type="match status" value="1"/>
</dbReference>
<reference evidence="3 4" key="1">
    <citation type="submission" date="2012-05" db="EMBL/GenBank/DDBJ databases">
        <authorList>
            <person name="Hilton J."/>
        </authorList>
    </citation>
    <scope>NUCLEOTIDE SEQUENCE [LARGE SCALE GENOMIC DNA]</scope>
    <source>
        <strain evidence="3 4">HH01</strain>
    </source>
</reference>
<dbReference type="EC" id="6.3.4.15" evidence="3"/>
<comment type="caution">
    <text evidence="3">The sequence shown here is derived from an EMBL/GenBank/DDBJ whole genome shotgun (WGS) entry which is preliminary data.</text>
</comment>
<organism evidence="3 4">
    <name type="scientific">Richelia intracellularis HH01</name>
    <dbReference type="NCBI Taxonomy" id="1165094"/>
    <lineage>
        <taxon>Bacteria</taxon>
        <taxon>Bacillati</taxon>
        <taxon>Cyanobacteriota</taxon>
        <taxon>Cyanophyceae</taxon>
        <taxon>Nostocales</taxon>
        <taxon>Nostocaceae</taxon>
        <taxon>Richelia</taxon>
    </lineage>
</organism>
<dbReference type="InterPro" id="IPR045864">
    <property type="entry name" value="aa-tRNA-synth_II/BPL/LPL"/>
</dbReference>
<name>M1X2G1_9NOST</name>
<evidence type="ECO:0000259" key="2">
    <source>
        <dbReference type="PROSITE" id="PS51733"/>
    </source>
</evidence>
<dbReference type="NCBIfam" id="TIGR00121">
    <property type="entry name" value="birA_ligase"/>
    <property type="match status" value="1"/>
</dbReference>
<keyword evidence="1 3" id="KW-0436">Ligase</keyword>
<reference evidence="4" key="2">
    <citation type="submission" date="2016-01" db="EMBL/GenBank/DDBJ databases">
        <title>Diatom-associated endosymboitic cyanobacterium lacks core nitrogen metabolism enzymes.</title>
        <authorList>
            <person name="Hilton J.A."/>
            <person name="Foster R.A."/>
            <person name="Tripp H.J."/>
            <person name="Carter B.J."/>
            <person name="Zehr J.P."/>
            <person name="Villareal T.A."/>
        </authorList>
    </citation>
    <scope>NUCLEOTIDE SEQUENCE [LARGE SCALE GENOMIC DNA]</scope>
    <source>
        <strain evidence="4">HH01</strain>
    </source>
</reference>
<dbReference type="Proteomes" id="UP000053051">
    <property type="component" value="Unassembled WGS sequence"/>
</dbReference>
<dbReference type="PROSITE" id="PS51733">
    <property type="entry name" value="BPL_LPL_CATALYTIC"/>
    <property type="match status" value="1"/>
</dbReference>
<dbReference type="InterPro" id="IPR004143">
    <property type="entry name" value="BPL_LPL_catalytic"/>
</dbReference>
<dbReference type="PANTHER" id="PTHR12835">
    <property type="entry name" value="BIOTIN PROTEIN LIGASE"/>
    <property type="match status" value="1"/>
</dbReference>
<keyword evidence="4" id="KW-1185">Reference proteome</keyword>
<feature type="domain" description="BPL/LPL catalytic" evidence="2">
    <location>
        <begin position="15"/>
        <end position="198"/>
    </location>
</feature>
<protein>
    <submittedName>
        <fullName evidence="3">Biotin-protein ligase</fullName>
        <ecNumber evidence="3">6.3.4.15</ecNumber>
    </submittedName>
</protein>
<dbReference type="CDD" id="cd16442">
    <property type="entry name" value="BPL"/>
    <property type="match status" value="1"/>
</dbReference>
<dbReference type="AlphaFoldDB" id="M1X2G1"/>
<sequence length="269" mass="29866">MLLDKQQLEKALAVKRKSVYLPFSLHIFDIVSSTNDILWNLVDQGAEPGCVVIATQQTSGKGQWGRQWLSPLGGLYLSVTVPTHNLSANRSYQLTFATAWGIVNQLQNLGIDISIKWPNDLILEDRKLGGILTETKVNKGKITQALIGIGFNWKNPVPETGINLEMWQSNKVQKIIPNLEILTSQVLLGIELGIQCLFQEGVNVLLSSYLKLLTNIGSCIYINNSFGTVVGVTQTGELHIHMQTDDTRLDRNPDIYLQPGQISLGYQKP</sequence>
<evidence type="ECO:0000313" key="4">
    <source>
        <dbReference type="Proteomes" id="UP000053051"/>
    </source>
</evidence>
<dbReference type="STRING" id="1165094.RINTHH_6100"/>
<evidence type="ECO:0000313" key="3">
    <source>
        <dbReference type="EMBL" id="CCH66765.1"/>
    </source>
</evidence>
<proteinExistence type="predicted"/>
<dbReference type="RefSeq" id="WP_008232563.1">
    <property type="nucleotide sequence ID" value="NZ_CAIY01000027.1"/>
</dbReference>
<dbReference type="SUPFAM" id="SSF55681">
    <property type="entry name" value="Class II aaRS and biotin synthetases"/>
    <property type="match status" value="1"/>
</dbReference>
<dbReference type="InterPro" id="IPR004408">
    <property type="entry name" value="Biotin_CoA_COase_ligase"/>
</dbReference>
<dbReference type="GO" id="GO:0004077">
    <property type="term" value="F:biotin--[biotin carboxyl-carrier protein] ligase activity"/>
    <property type="evidence" value="ECO:0007669"/>
    <property type="project" value="UniProtKB-EC"/>
</dbReference>
<accession>M1X2G1</accession>
<evidence type="ECO:0000256" key="1">
    <source>
        <dbReference type="ARBA" id="ARBA00022598"/>
    </source>
</evidence>
<dbReference type="OrthoDB" id="9807064at2"/>
<dbReference type="Pfam" id="PF03099">
    <property type="entry name" value="BPL_LplA_LipB"/>
    <property type="match status" value="1"/>
</dbReference>
<dbReference type="PANTHER" id="PTHR12835:SF5">
    <property type="entry name" value="BIOTIN--PROTEIN LIGASE"/>
    <property type="match status" value="1"/>
</dbReference>
<gene>
    <name evidence="3" type="ORF">RINTHH_6100</name>
</gene>
<dbReference type="GO" id="GO:0005737">
    <property type="term" value="C:cytoplasm"/>
    <property type="evidence" value="ECO:0007669"/>
    <property type="project" value="TreeGrafter"/>
</dbReference>